<dbReference type="EMBL" id="AC149130">
    <property type="protein sequence ID" value="ABN05941.1"/>
    <property type="molecule type" value="Genomic_DNA"/>
</dbReference>
<evidence type="ECO:0000256" key="1">
    <source>
        <dbReference type="SAM" id="MobiDB-lite"/>
    </source>
</evidence>
<evidence type="ECO:0000313" key="2">
    <source>
        <dbReference type="EMBL" id="ABN05941.1"/>
    </source>
</evidence>
<proteinExistence type="predicted"/>
<sequence>MSSQPAAHAPSVGRRIPRRSRLSLVGSRCRSSRQTNKDTLEGIFLNQYHQPETCLN</sequence>
<accession>A2Q1X4</accession>
<feature type="region of interest" description="Disordered" evidence="1">
    <location>
        <begin position="1"/>
        <end position="39"/>
    </location>
</feature>
<gene>
    <name evidence="2" type="ORF">MtrDRAFT_AC149130g51v2</name>
</gene>
<reference evidence="2" key="2">
    <citation type="submission" date="2007-03" db="EMBL/GenBank/DDBJ databases">
        <authorList>
            <consortium name="The International Medicago Genome Annotation Group"/>
        </authorList>
    </citation>
    <scope>NUCLEOTIDE SEQUENCE</scope>
</reference>
<protein>
    <submittedName>
        <fullName evidence="2">Uncharacterized protein</fullName>
    </submittedName>
</protein>
<reference evidence="2" key="1">
    <citation type="submission" date="2004-07" db="EMBL/GenBank/DDBJ databases">
        <authorList>
            <person name="Town C.D."/>
        </authorList>
    </citation>
    <scope>NUCLEOTIDE SEQUENCE</scope>
</reference>
<organism evidence="2">
    <name type="scientific">Medicago truncatula</name>
    <name type="common">Barrel medic</name>
    <name type="synonym">Medicago tribuloides</name>
    <dbReference type="NCBI Taxonomy" id="3880"/>
    <lineage>
        <taxon>Eukaryota</taxon>
        <taxon>Viridiplantae</taxon>
        <taxon>Streptophyta</taxon>
        <taxon>Embryophyta</taxon>
        <taxon>Tracheophyta</taxon>
        <taxon>Spermatophyta</taxon>
        <taxon>Magnoliopsida</taxon>
        <taxon>eudicotyledons</taxon>
        <taxon>Gunneridae</taxon>
        <taxon>Pentapetalae</taxon>
        <taxon>rosids</taxon>
        <taxon>fabids</taxon>
        <taxon>Fabales</taxon>
        <taxon>Fabaceae</taxon>
        <taxon>Papilionoideae</taxon>
        <taxon>50 kb inversion clade</taxon>
        <taxon>NPAAA clade</taxon>
        <taxon>Hologalegina</taxon>
        <taxon>IRL clade</taxon>
        <taxon>Trifolieae</taxon>
        <taxon>Medicago</taxon>
    </lineage>
</organism>
<dbReference type="AlphaFoldDB" id="A2Q1X4"/>
<name>A2Q1X4_MEDTR</name>